<evidence type="ECO:0000313" key="4">
    <source>
        <dbReference type="EnsemblProtists" id="EKX42750"/>
    </source>
</evidence>
<dbReference type="Proteomes" id="UP000011087">
    <property type="component" value="Unassembled WGS sequence"/>
</dbReference>
<feature type="region of interest" description="Disordered" evidence="2">
    <location>
        <begin position="754"/>
        <end position="782"/>
    </location>
</feature>
<evidence type="ECO:0000313" key="5">
    <source>
        <dbReference type="Proteomes" id="UP000011087"/>
    </source>
</evidence>
<sequence>MQGRRRARARARAEARGRTQRLGKALEAWAAVGEAGRARGRAVEGLLRAREAEGEAEREGRQEEAFRDWKGAWAASRERRRQAERRGARQALGLMRGGWEGLAAGLADREERSKRGERLREVLGGRRLGGYIRAWRLRRRAKAEEMRLGRQLGDRRGRRERRAHFEAWQGWAKERNDDGKAAPHRQVRSLMQAQLEAWAERVVWKQRTGRETRQREARRGEGARRRAWTGWKDECASKAEGRRILARLARRQEEAEARRLVRAWQEGSMQGRRRARARARAEARGRTQRLGKALEAWAAVGEAGRARGRAVEGLLRVREAEGEAERDGRQEGRCFRKVLIPRSSHLARLCFSHAVRRDALRSSPVPALLPLFRSAGRSADLLKGSSSSASNDVNLTLQVFLLCDSFAGQMESLLSQLKTNWIQTHHNVNKSLGPGGVLPVPSFDFGFLVNRSASLMCIEETFDLPLGSVDLADEQSFQLFHLTSRLLRELHETSSRVESDLDELRERLESRRTRESQLRQQQEQSREVKLQEEVNRLTREVARAQLRIVRIESLKFNLTPSSSYASKTPAECLHRISQLESYRDQLEDECLRYKQENDAQAERLSDQMRENFVLRGKLSLHARLYSSHPLHEREEGATSSGGVAASACHGPSSGCSIEAARVPCLGCPKDVERRKPSDAAAAPSLARLRLFFSSRSCPRKFLRLHGATGSQVHPAPSLLALAITITDDDGHGTASTRLSDHFPHASAQYQREQRRRGRPAGLLLSGGIEEKESRLDGKAEGESLSRFAPDRLAVIDERMRDIGKNFSNMINQVPSSLSTALVSKPSVSLSSF</sequence>
<evidence type="ECO:0000256" key="2">
    <source>
        <dbReference type="SAM" id="MobiDB-lite"/>
    </source>
</evidence>
<reference evidence="5" key="2">
    <citation type="submission" date="2012-11" db="EMBL/GenBank/DDBJ databases">
        <authorList>
            <person name="Kuo A."/>
            <person name="Curtis B.A."/>
            <person name="Tanifuji G."/>
            <person name="Burki F."/>
            <person name="Gruber A."/>
            <person name="Irimia M."/>
            <person name="Maruyama S."/>
            <person name="Arias M.C."/>
            <person name="Ball S.G."/>
            <person name="Gile G.H."/>
            <person name="Hirakawa Y."/>
            <person name="Hopkins J.F."/>
            <person name="Rensing S.A."/>
            <person name="Schmutz J."/>
            <person name="Symeonidi A."/>
            <person name="Elias M."/>
            <person name="Eveleigh R.J."/>
            <person name="Herman E.K."/>
            <person name="Klute M.J."/>
            <person name="Nakayama T."/>
            <person name="Obornik M."/>
            <person name="Reyes-Prieto A."/>
            <person name="Armbrust E.V."/>
            <person name="Aves S.J."/>
            <person name="Beiko R.G."/>
            <person name="Coutinho P."/>
            <person name="Dacks J.B."/>
            <person name="Durnford D.G."/>
            <person name="Fast N.M."/>
            <person name="Green B.R."/>
            <person name="Grisdale C."/>
            <person name="Hempe F."/>
            <person name="Henrissat B."/>
            <person name="Hoppner M.P."/>
            <person name="Ishida K.-I."/>
            <person name="Kim E."/>
            <person name="Koreny L."/>
            <person name="Kroth P.G."/>
            <person name="Liu Y."/>
            <person name="Malik S.-B."/>
            <person name="Maier U.G."/>
            <person name="McRose D."/>
            <person name="Mock T."/>
            <person name="Neilson J.A."/>
            <person name="Onodera N.T."/>
            <person name="Poole A.M."/>
            <person name="Pritham E.J."/>
            <person name="Richards T.A."/>
            <person name="Rocap G."/>
            <person name="Roy S.W."/>
            <person name="Sarai C."/>
            <person name="Schaack S."/>
            <person name="Shirato S."/>
            <person name="Slamovits C.H."/>
            <person name="Spencer D.F."/>
            <person name="Suzuki S."/>
            <person name="Worden A.Z."/>
            <person name="Zauner S."/>
            <person name="Barry K."/>
            <person name="Bell C."/>
            <person name="Bharti A.K."/>
            <person name="Crow J.A."/>
            <person name="Grimwood J."/>
            <person name="Kramer R."/>
            <person name="Lindquist E."/>
            <person name="Lucas S."/>
            <person name="Salamov A."/>
            <person name="McFadden G.I."/>
            <person name="Lane C.E."/>
            <person name="Keeling P.J."/>
            <person name="Gray M.W."/>
            <person name="Grigoriev I.V."/>
            <person name="Archibald J.M."/>
        </authorList>
    </citation>
    <scope>NUCLEOTIDE SEQUENCE</scope>
    <source>
        <strain evidence="5">CCMP2712</strain>
    </source>
</reference>
<proteinExistence type="predicted"/>
<gene>
    <name evidence="3" type="ORF">GUITHDRAFT_111120</name>
</gene>
<evidence type="ECO:0000256" key="1">
    <source>
        <dbReference type="SAM" id="Coils"/>
    </source>
</evidence>
<dbReference type="PaxDb" id="55529-EKX42750"/>
<dbReference type="HOGENOM" id="CLU_341151_0_0_1"/>
<protein>
    <submittedName>
        <fullName evidence="3 4">Uncharacterized protein</fullName>
    </submittedName>
</protein>
<dbReference type="AlphaFoldDB" id="L1J3T1"/>
<accession>L1J3T1</accession>
<dbReference type="EnsemblProtists" id="EKX42750">
    <property type="protein sequence ID" value="EKX42750"/>
    <property type="gene ID" value="GUITHDRAFT_111120"/>
</dbReference>
<reference evidence="4" key="3">
    <citation type="submission" date="2016-03" db="UniProtKB">
        <authorList>
            <consortium name="EnsemblProtists"/>
        </authorList>
    </citation>
    <scope>IDENTIFICATION</scope>
</reference>
<reference evidence="3 5" key="1">
    <citation type="journal article" date="2012" name="Nature">
        <title>Algal genomes reveal evolutionary mosaicism and the fate of nucleomorphs.</title>
        <authorList>
            <consortium name="DOE Joint Genome Institute"/>
            <person name="Curtis B.A."/>
            <person name="Tanifuji G."/>
            <person name="Burki F."/>
            <person name="Gruber A."/>
            <person name="Irimia M."/>
            <person name="Maruyama S."/>
            <person name="Arias M.C."/>
            <person name="Ball S.G."/>
            <person name="Gile G.H."/>
            <person name="Hirakawa Y."/>
            <person name="Hopkins J.F."/>
            <person name="Kuo A."/>
            <person name="Rensing S.A."/>
            <person name="Schmutz J."/>
            <person name="Symeonidi A."/>
            <person name="Elias M."/>
            <person name="Eveleigh R.J."/>
            <person name="Herman E.K."/>
            <person name="Klute M.J."/>
            <person name="Nakayama T."/>
            <person name="Obornik M."/>
            <person name="Reyes-Prieto A."/>
            <person name="Armbrust E.V."/>
            <person name="Aves S.J."/>
            <person name="Beiko R.G."/>
            <person name="Coutinho P."/>
            <person name="Dacks J.B."/>
            <person name="Durnford D.G."/>
            <person name="Fast N.M."/>
            <person name="Green B.R."/>
            <person name="Grisdale C.J."/>
            <person name="Hempel F."/>
            <person name="Henrissat B."/>
            <person name="Hoppner M.P."/>
            <person name="Ishida K."/>
            <person name="Kim E."/>
            <person name="Koreny L."/>
            <person name="Kroth P.G."/>
            <person name="Liu Y."/>
            <person name="Malik S.B."/>
            <person name="Maier U.G."/>
            <person name="McRose D."/>
            <person name="Mock T."/>
            <person name="Neilson J.A."/>
            <person name="Onodera N.T."/>
            <person name="Poole A.M."/>
            <person name="Pritham E.J."/>
            <person name="Richards T.A."/>
            <person name="Rocap G."/>
            <person name="Roy S.W."/>
            <person name="Sarai C."/>
            <person name="Schaack S."/>
            <person name="Shirato S."/>
            <person name="Slamovits C.H."/>
            <person name="Spencer D.F."/>
            <person name="Suzuki S."/>
            <person name="Worden A.Z."/>
            <person name="Zauner S."/>
            <person name="Barry K."/>
            <person name="Bell C."/>
            <person name="Bharti A.K."/>
            <person name="Crow J.A."/>
            <person name="Grimwood J."/>
            <person name="Kramer R."/>
            <person name="Lindquist E."/>
            <person name="Lucas S."/>
            <person name="Salamov A."/>
            <person name="McFadden G.I."/>
            <person name="Lane C.E."/>
            <person name="Keeling P.J."/>
            <person name="Gray M.W."/>
            <person name="Grigoriev I.V."/>
            <person name="Archibald J.M."/>
        </authorList>
    </citation>
    <scope>NUCLEOTIDE SEQUENCE</scope>
    <source>
        <strain evidence="3 5">CCMP2712</strain>
    </source>
</reference>
<feature type="coiled-coil region" evidence="1">
    <location>
        <begin position="487"/>
        <end position="603"/>
    </location>
</feature>
<dbReference type="KEGG" id="gtt:GUITHDRAFT_111120"/>
<keyword evidence="1" id="KW-0175">Coiled coil</keyword>
<name>L1J3T1_GUITC</name>
<dbReference type="RefSeq" id="XP_005829730.1">
    <property type="nucleotide sequence ID" value="XM_005829673.1"/>
</dbReference>
<feature type="compositionally biased region" description="Basic and acidic residues" evidence="2">
    <location>
        <begin position="768"/>
        <end position="782"/>
    </location>
</feature>
<dbReference type="GeneID" id="17299418"/>
<dbReference type="EMBL" id="JH993014">
    <property type="protein sequence ID" value="EKX42750.1"/>
    <property type="molecule type" value="Genomic_DNA"/>
</dbReference>
<organism evidence="3">
    <name type="scientific">Guillardia theta (strain CCMP2712)</name>
    <name type="common">Cryptophyte</name>
    <dbReference type="NCBI Taxonomy" id="905079"/>
    <lineage>
        <taxon>Eukaryota</taxon>
        <taxon>Cryptophyceae</taxon>
        <taxon>Pyrenomonadales</taxon>
        <taxon>Geminigeraceae</taxon>
        <taxon>Guillardia</taxon>
    </lineage>
</organism>
<evidence type="ECO:0000313" key="3">
    <source>
        <dbReference type="EMBL" id="EKX42750.1"/>
    </source>
</evidence>
<keyword evidence="5" id="KW-1185">Reference proteome</keyword>